<evidence type="ECO:0000313" key="1">
    <source>
        <dbReference type="EMBL" id="OAX35275.1"/>
    </source>
</evidence>
<reference evidence="1 2" key="1">
    <citation type="submission" date="2016-06" db="EMBL/GenBank/DDBJ databases">
        <title>Comparative genomics of the ectomycorrhizal sister species Rhizopogon vinicolor and Rhizopogon vesiculosus (Basidiomycota: Boletales) reveals a divergence of the mating type B locus.</title>
        <authorList>
            <consortium name="DOE Joint Genome Institute"/>
            <person name="Mujic A.B."/>
            <person name="Kuo A."/>
            <person name="Tritt A."/>
            <person name="Lipzen A."/>
            <person name="Chen C."/>
            <person name="Johnson J."/>
            <person name="Sharma A."/>
            <person name="Barry K."/>
            <person name="Grigoriev I.V."/>
            <person name="Spatafora J.W."/>
        </authorList>
    </citation>
    <scope>NUCLEOTIDE SEQUENCE [LARGE SCALE GENOMIC DNA]</scope>
    <source>
        <strain evidence="1 2">AM-OR11-026</strain>
    </source>
</reference>
<sequence>MYLRSPETYIKGHKDWYDPQAQALTNHVPFRIIVDDSTPGHVHRGIARGSSRLPRHASNG</sequence>
<evidence type="ECO:0000313" key="2">
    <source>
        <dbReference type="Proteomes" id="UP000092154"/>
    </source>
</evidence>
<dbReference type="InParanoid" id="A0A1B7MRN1"/>
<gene>
    <name evidence="1" type="ORF">K503DRAFT_773646</name>
</gene>
<proteinExistence type="predicted"/>
<keyword evidence="2" id="KW-1185">Reference proteome</keyword>
<protein>
    <submittedName>
        <fullName evidence="1">Uncharacterized protein</fullName>
    </submittedName>
</protein>
<dbReference type="EMBL" id="KV448514">
    <property type="protein sequence ID" value="OAX35275.1"/>
    <property type="molecule type" value="Genomic_DNA"/>
</dbReference>
<accession>A0A1B7MRN1</accession>
<organism evidence="1 2">
    <name type="scientific">Rhizopogon vinicolor AM-OR11-026</name>
    <dbReference type="NCBI Taxonomy" id="1314800"/>
    <lineage>
        <taxon>Eukaryota</taxon>
        <taxon>Fungi</taxon>
        <taxon>Dikarya</taxon>
        <taxon>Basidiomycota</taxon>
        <taxon>Agaricomycotina</taxon>
        <taxon>Agaricomycetes</taxon>
        <taxon>Agaricomycetidae</taxon>
        <taxon>Boletales</taxon>
        <taxon>Suillineae</taxon>
        <taxon>Rhizopogonaceae</taxon>
        <taxon>Rhizopogon</taxon>
    </lineage>
</organism>
<dbReference type="Proteomes" id="UP000092154">
    <property type="component" value="Unassembled WGS sequence"/>
</dbReference>
<name>A0A1B7MRN1_9AGAM</name>
<dbReference type="AlphaFoldDB" id="A0A1B7MRN1"/>